<feature type="transmembrane region" description="Helical" evidence="1">
    <location>
        <begin position="60"/>
        <end position="82"/>
    </location>
</feature>
<evidence type="ECO:0000256" key="1">
    <source>
        <dbReference type="SAM" id="Phobius"/>
    </source>
</evidence>
<keyword evidence="1" id="KW-0472">Membrane</keyword>
<organism evidence="2 3">
    <name type="scientific">Panagrolaimus davidi</name>
    <dbReference type="NCBI Taxonomy" id="227884"/>
    <lineage>
        <taxon>Eukaryota</taxon>
        <taxon>Metazoa</taxon>
        <taxon>Ecdysozoa</taxon>
        <taxon>Nematoda</taxon>
        <taxon>Chromadorea</taxon>
        <taxon>Rhabditida</taxon>
        <taxon>Tylenchina</taxon>
        <taxon>Panagrolaimomorpha</taxon>
        <taxon>Panagrolaimoidea</taxon>
        <taxon>Panagrolaimidae</taxon>
        <taxon>Panagrolaimus</taxon>
    </lineage>
</organism>
<proteinExistence type="predicted"/>
<keyword evidence="1" id="KW-1133">Transmembrane helix</keyword>
<accession>A0A914P2L7</accession>
<evidence type="ECO:0000313" key="3">
    <source>
        <dbReference type="WBParaSite" id="PDA_v2.g1207.t1"/>
    </source>
</evidence>
<evidence type="ECO:0000313" key="2">
    <source>
        <dbReference type="Proteomes" id="UP000887578"/>
    </source>
</evidence>
<protein>
    <submittedName>
        <fullName evidence="3">Uncharacterized protein</fullName>
    </submittedName>
</protein>
<feature type="transmembrane region" description="Helical" evidence="1">
    <location>
        <begin position="21"/>
        <end position="48"/>
    </location>
</feature>
<dbReference type="Proteomes" id="UP000887578">
    <property type="component" value="Unplaced"/>
</dbReference>
<dbReference type="WBParaSite" id="PDA_v2.g1207.t1">
    <property type="protein sequence ID" value="PDA_v2.g1207.t1"/>
    <property type="gene ID" value="PDA_v2.g1207"/>
</dbReference>
<name>A0A914P2L7_9BILA</name>
<keyword evidence="1" id="KW-0812">Transmembrane</keyword>
<reference evidence="3" key="1">
    <citation type="submission" date="2022-11" db="UniProtKB">
        <authorList>
            <consortium name="WormBaseParasite"/>
        </authorList>
    </citation>
    <scope>IDENTIFICATION</scope>
</reference>
<sequence length="102" mass="11610">MTCFINNLSTMKSFETQFIDLLQTATFITNNSVVLLNVTFICGLYIHITSQFALRAFLNSFQFIQLSLFGLWFAQSMMLLVLSLGRPSALRSLVNFFCSLSF</sequence>
<keyword evidence="2" id="KW-1185">Reference proteome</keyword>
<dbReference type="AlphaFoldDB" id="A0A914P2L7"/>